<dbReference type="Proteomes" id="UP000297192">
    <property type="component" value="Segment"/>
</dbReference>
<dbReference type="EMBL" id="MF599468">
    <property type="protein sequence ID" value="ATE87023.1"/>
    <property type="molecule type" value="Genomic_DNA"/>
</dbReference>
<evidence type="ECO:0000313" key="2">
    <source>
        <dbReference type="EMBL" id="ATE87023.1"/>
    </source>
</evidence>
<feature type="region of interest" description="Disordered" evidence="1">
    <location>
        <begin position="93"/>
        <end position="126"/>
    </location>
</feature>
<gene>
    <name evidence="2" type="primary">14L</name>
</gene>
<reference evidence="2" key="1">
    <citation type="journal article" date="2017" name="Arch. Virol.">
        <title>Complete genome sequence of shrimp hemocyte iridescent virus (SHIV) isolated from white leg shrimp, Litopenaeus vannamei.</title>
        <authorList>
            <person name="Qiu L."/>
            <person name="Chen M.M."/>
            <person name="Wang R.Y."/>
            <person name="Wan X.Y."/>
            <person name="Li C."/>
            <person name="Zhang Q.L."/>
            <person name="Dong X."/>
            <person name="Yang B."/>
            <person name="Xiang J.H."/>
            <person name="Huang J."/>
        </authorList>
    </citation>
    <scope>NUCLEOTIDE SEQUENCE [LARGE SCALE GENOMIC DNA]</scope>
    <source>
        <strain evidence="2">20141215</strain>
    </source>
</reference>
<evidence type="ECO:0000313" key="3">
    <source>
        <dbReference type="Proteomes" id="UP000297192"/>
    </source>
</evidence>
<name>A0A291B0L0_9VIRU</name>
<feature type="compositionally biased region" description="Polar residues" evidence="1">
    <location>
        <begin position="93"/>
        <end position="104"/>
    </location>
</feature>
<accession>A0A291B0L0</accession>
<feature type="compositionally biased region" description="Basic and acidic residues" evidence="1">
    <location>
        <begin position="154"/>
        <end position="165"/>
    </location>
</feature>
<proteinExistence type="predicted"/>
<dbReference type="KEGG" id="vg:65099786"/>
<protein>
    <submittedName>
        <fullName evidence="2">Inactivated thioredoxin glutaredoxin</fullName>
    </submittedName>
</protein>
<feature type="region of interest" description="Disordered" evidence="1">
    <location>
        <begin position="144"/>
        <end position="165"/>
    </location>
</feature>
<evidence type="ECO:0000256" key="1">
    <source>
        <dbReference type="SAM" id="MobiDB-lite"/>
    </source>
</evidence>
<dbReference type="GeneID" id="65099786"/>
<sequence length="165" mass="19069">MERKSCVLFYSKHSRKSNEIISYIQNLSFDLPMVTGLSIMSVDNDVVKKILSSNEIYIVPVLVINYFDGTRQIIEDDEIYEWVNFICKEISKPNQQSPQVSQFREVSRNEDEKPKEDSFSDNTTEEEMDAFAKELGVVRQVNKRGVGSSDVESEIQRRQAAENEM</sequence>
<dbReference type="RefSeq" id="YP_010084766.1">
    <property type="nucleotide sequence ID" value="NC_055165.1"/>
</dbReference>
<feature type="compositionally biased region" description="Basic and acidic residues" evidence="1">
    <location>
        <begin position="105"/>
        <end position="118"/>
    </location>
</feature>
<keyword evidence="3" id="KW-1185">Reference proteome</keyword>
<organism evidence="2">
    <name type="scientific">Shrimp hemocyte iridescent virus</name>
    <dbReference type="NCBI Taxonomy" id="2039780"/>
    <lineage>
        <taxon>Viruses</taxon>
        <taxon>Varidnaviria</taxon>
        <taxon>Bamfordvirae</taxon>
        <taxon>Nucleocytoviricota</taxon>
        <taxon>Megaviricetes</taxon>
        <taxon>Pimascovirales</taxon>
        <taxon>Pimascovirales incertae sedis</taxon>
        <taxon>Iridoviridae</taxon>
        <taxon>Betairidovirinae</taxon>
        <taxon>Decapodiridovirus</taxon>
        <taxon>Decapodiridovirus litopenaeus1</taxon>
        <taxon>Decapod iridescent virus 1</taxon>
    </lineage>
</organism>
<reference evidence="2" key="2">
    <citation type="journal article" date="2017" name="Sci. Rep.">
        <title>Characterization of a new member of Iridoviridae, Shrimp hemocyte iridescent virus (SHIV), found in white leg shrimp (Litopenaeus vannamei).</title>
        <authorList>
            <person name="Qiu L."/>
            <person name="Chen M.M."/>
            <person name="Wan X.Y."/>
            <person name="Li C."/>
            <person name="Zhang Q.L."/>
            <person name="Wang R.Y."/>
            <person name="Cheng D.Y."/>
            <person name="Dong X."/>
            <person name="Yang B."/>
            <person name="Wang X.H."/>
            <person name="Xiang J.H."/>
            <person name="Huang J."/>
        </authorList>
    </citation>
    <scope>NUCLEOTIDE SEQUENCE [LARGE SCALE GENOMIC DNA]</scope>
    <source>
        <strain evidence="2">20141215</strain>
    </source>
</reference>